<protein>
    <recommendedName>
        <fullName evidence="5">Ribosomal protein L11 methyltransferase</fullName>
    </recommendedName>
</protein>
<proteinExistence type="predicted"/>
<dbReference type="GO" id="GO:0032259">
    <property type="term" value="P:methylation"/>
    <property type="evidence" value="ECO:0007669"/>
    <property type="project" value="UniProtKB-KW"/>
</dbReference>
<reference evidence="3 4" key="1">
    <citation type="submission" date="2018-08" db="EMBL/GenBank/DDBJ databases">
        <title>Bacillus chawlae sp. nov., Bacillus glennii sp. nov., and Bacillus saganii sp. nov. Isolated from the Vehicle Assembly Building at Kennedy Space Center where the Viking Spacecraft were Assembled.</title>
        <authorList>
            <person name="Seuylemezian A."/>
            <person name="Vaishampayan P."/>
        </authorList>
    </citation>
    <scope>NUCLEOTIDE SEQUENCE [LARGE SCALE GENOMIC DNA]</scope>
    <source>
        <strain evidence="3 4">V47-23a</strain>
    </source>
</reference>
<dbReference type="PANTHER" id="PTHR43648">
    <property type="entry name" value="ELECTRON TRANSFER FLAVOPROTEIN BETA SUBUNIT LYSINE METHYLTRANSFERASE"/>
    <property type="match status" value="1"/>
</dbReference>
<sequence>MRMNGMLHEFTITMLLKKADEAIEKLNQYGFYNTYYDQPIEQFAEENGYGFVELKDVDVELKVILEKTNVFSVDSKKAREELAAILEVGTEDIQYKFIETQDWQQPFPVIDLGNGWFIKPTLTQEKVEGRVIHFEPPRAFGSGLHGTTQDCLRFILKEDLQGKRVLDLGAGAGLLSIGAALVGAEQVMSVDVEDVKAEVLYNAGLNKVENNISVLQGNVLLPDIQIEGVFDWIFVNIAAKEIEQLLPFLNSHLLMDGKLLLSGMVDWNYKETLLLYKEKGYVAEKIVHSEEWVTALLTKKRI</sequence>
<dbReference type="EMBL" id="QVTE01000030">
    <property type="protein sequence ID" value="RFU68949.1"/>
    <property type="molecule type" value="Genomic_DNA"/>
</dbReference>
<organism evidence="3 4">
    <name type="scientific">Peribacillus saganii</name>
    <dbReference type="NCBI Taxonomy" id="2303992"/>
    <lineage>
        <taxon>Bacteria</taxon>
        <taxon>Bacillati</taxon>
        <taxon>Bacillota</taxon>
        <taxon>Bacilli</taxon>
        <taxon>Bacillales</taxon>
        <taxon>Bacillaceae</taxon>
        <taxon>Peribacillus</taxon>
    </lineage>
</organism>
<accession>A0A372LQ78</accession>
<dbReference type="InterPro" id="IPR029063">
    <property type="entry name" value="SAM-dependent_MTases_sf"/>
</dbReference>
<dbReference type="Gene3D" id="3.40.50.150">
    <property type="entry name" value="Vaccinia Virus protein VP39"/>
    <property type="match status" value="1"/>
</dbReference>
<evidence type="ECO:0000313" key="4">
    <source>
        <dbReference type="Proteomes" id="UP000264541"/>
    </source>
</evidence>
<dbReference type="PANTHER" id="PTHR43648:SF1">
    <property type="entry name" value="ELECTRON TRANSFER FLAVOPROTEIN BETA SUBUNIT LYSINE METHYLTRANSFERASE"/>
    <property type="match status" value="1"/>
</dbReference>
<keyword evidence="2" id="KW-0808">Transferase</keyword>
<evidence type="ECO:0000256" key="1">
    <source>
        <dbReference type="ARBA" id="ARBA00022603"/>
    </source>
</evidence>
<dbReference type="Proteomes" id="UP000264541">
    <property type="component" value="Unassembled WGS sequence"/>
</dbReference>
<comment type="caution">
    <text evidence="3">The sequence shown here is derived from an EMBL/GenBank/DDBJ whole genome shotgun (WGS) entry which is preliminary data.</text>
</comment>
<dbReference type="Pfam" id="PF06325">
    <property type="entry name" value="PrmA"/>
    <property type="match status" value="1"/>
</dbReference>
<name>A0A372LQ78_9BACI</name>
<dbReference type="AlphaFoldDB" id="A0A372LQ78"/>
<dbReference type="InterPro" id="IPR050078">
    <property type="entry name" value="Ribosomal_L11_MeTrfase_PrmA"/>
</dbReference>
<dbReference type="SUPFAM" id="SSF53335">
    <property type="entry name" value="S-adenosyl-L-methionine-dependent methyltransferases"/>
    <property type="match status" value="1"/>
</dbReference>
<evidence type="ECO:0000313" key="3">
    <source>
        <dbReference type="EMBL" id="RFU68949.1"/>
    </source>
</evidence>
<dbReference type="GO" id="GO:0008276">
    <property type="term" value="F:protein methyltransferase activity"/>
    <property type="evidence" value="ECO:0007669"/>
    <property type="project" value="TreeGrafter"/>
</dbReference>
<evidence type="ECO:0008006" key="5">
    <source>
        <dbReference type="Google" id="ProtNLM"/>
    </source>
</evidence>
<keyword evidence="1" id="KW-0489">Methyltransferase</keyword>
<gene>
    <name evidence="3" type="ORF">D0469_10705</name>
</gene>
<dbReference type="CDD" id="cd02440">
    <property type="entry name" value="AdoMet_MTases"/>
    <property type="match status" value="1"/>
</dbReference>
<keyword evidence="4" id="KW-1185">Reference proteome</keyword>
<evidence type="ECO:0000256" key="2">
    <source>
        <dbReference type="ARBA" id="ARBA00022679"/>
    </source>
</evidence>